<dbReference type="SUPFAM" id="SSF158544">
    <property type="entry name" value="GspK insert domain-like"/>
    <property type="match status" value="1"/>
</dbReference>
<keyword evidence="3 10" id="KW-0813">Transport</keyword>
<reference evidence="12 13" key="1">
    <citation type="submission" date="2019-02" db="EMBL/GenBank/DDBJ databases">
        <title>WGS of Pseudoxanthomonas species novum from clinical isolates.</title>
        <authorList>
            <person name="Bernier A.-M."/>
            <person name="Bernard K."/>
            <person name="Vachon A."/>
        </authorList>
    </citation>
    <scope>NUCLEOTIDE SEQUENCE [LARGE SCALE GENOMIC DNA]</scope>
    <source>
        <strain evidence="12 13">NML171200</strain>
    </source>
</reference>
<accession>A0A4Q8LGZ1</accession>
<keyword evidence="4 10" id="KW-1003">Cell membrane</keyword>
<evidence type="ECO:0000256" key="10">
    <source>
        <dbReference type="PIRNR" id="PIRNR002786"/>
    </source>
</evidence>
<evidence type="ECO:0000313" key="13">
    <source>
        <dbReference type="Proteomes" id="UP000292627"/>
    </source>
</evidence>
<gene>
    <name evidence="12" type="ORF">EA660_03830</name>
</gene>
<dbReference type="PANTHER" id="PTHR38831:SF2">
    <property type="entry name" value="TYPE II SECRETION SYSTEM PROTEIN K"/>
    <property type="match status" value="1"/>
</dbReference>
<evidence type="ECO:0000256" key="2">
    <source>
        <dbReference type="ARBA" id="ARBA00007246"/>
    </source>
</evidence>
<dbReference type="OrthoDB" id="9181871at2"/>
<evidence type="ECO:0000256" key="8">
    <source>
        <dbReference type="ARBA" id="ARBA00022989"/>
    </source>
</evidence>
<dbReference type="PIRSF" id="PIRSF002786">
    <property type="entry name" value="XcpX"/>
    <property type="match status" value="1"/>
</dbReference>
<evidence type="ECO:0000256" key="1">
    <source>
        <dbReference type="ARBA" id="ARBA00004533"/>
    </source>
</evidence>
<organism evidence="12 13">
    <name type="scientific">Pseudoxanthomonas winnipegensis</name>
    <dbReference type="NCBI Taxonomy" id="2480810"/>
    <lineage>
        <taxon>Bacteria</taxon>
        <taxon>Pseudomonadati</taxon>
        <taxon>Pseudomonadota</taxon>
        <taxon>Gammaproteobacteria</taxon>
        <taxon>Lysobacterales</taxon>
        <taxon>Lysobacteraceae</taxon>
        <taxon>Pseudoxanthomonas</taxon>
    </lineage>
</organism>
<evidence type="ECO:0000313" key="12">
    <source>
        <dbReference type="EMBL" id="TAA28716.1"/>
    </source>
</evidence>
<evidence type="ECO:0000256" key="5">
    <source>
        <dbReference type="ARBA" id="ARBA00022519"/>
    </source>
</evidence>
<sequence>MSRARPPRPPAAQRGVALLLVVWLIALLTALIGAFALAARVEALQGRVVAEGSVAREIARAGLEYAMQRVDDQDPRSRWIPDGRPYRWRYAGSQVLVRLTDESGKVDLNQVDAQTLASVLIATGVEQARAQQLAGAVVDWRDADSLRQPVGGAEDGDYAEAGLPYGAKDAPFETVAEVEQVLGWTPEVYARIKPYLTLYGRAQPDPAFAQGPVLTALGLNADLVQQQREAQQQVGAPQVGRGTGTYSIESRAQLPDGRQAVLRAVLRTGGGPTPGAVYTTLRWEEGWEPR</sequence>
<dbReference type="PANTHER" id="PTHR38831">
    <property type="entry name" value="TYPE II SECRETION SYSTEM PROTEIN K"/>
    <property type="match status" value="1"/>
</dbReference>
<feature type="domain" description="T2SS protein K first SAM-like" evidence="11">
    <location>
        <begin position="108"/>
        <end position="199"/>
    </location>
</feature>
<evidence type="ECO:0000256" key="4">
    <source>
        <dbReference type="ARBA" id="ARBA00022475"/>
    </source>
</evidence>
<dbReference type="InterPro" id="IPR049031">
    <property type="entry name" value="T2SSK_SAM-like_1st"/>
</dbReference>
<dbReference type="Pfam" id="PF21687">
    <property type="entry name" value="T2SSK_1st"/>
    <property type="match status" value="1"/>
</dbReference>
<comment type="similarity">
    <text evidence="2 10">Belongs to the GSP K family.</text>
</comment>
<evidence type="ECO:0000259" key="11">
    <source>
        <dbReference type="Pfam" id="PF21687"/>
    </source>
</evidence>
<dbReference type="AlphaFoldDB" id="A0A4Q8LGZ1"/>
<dbReference type="InterPro" id="IPR005628">
    <property type="entry name" value="GspK"/>
</dbReference>
<evidence type="ECO:0000256" key="3">
    <source>
        <dbReference type="ARBA" id="ARBA00022448"/>
    </source>
</evidence>
<dbReference type="EMBL" id="SHMC01000001">
    <property type="protein sequence ID" value="TAA28716.1"/>
    <property type="molecule type" value="Genomic_DNA"/>
</dbReference>
<evidence type="ECO:0000256" key="6">
    <source>
        <dbReference type="ARBA" id="ARBA00022692"/>
    </source>
</evidence>
<proteinExistence type="inferred from homology"/>
<dbReference type="GO" id="GO:0005886">
    <property type="term" value="C:plasma membrane"/>
    <property type="evidence" value="ECO:0007669"/>
    <property type="project" value="UniProtKB-SubCell"/>
</dbReference>
<name>A0A4Q8LGZ1_9GAMM</name>
<dbReference type="GO" id="GO:0009306">
    <property type="term" value="P:protein secretion"/>
    <property type="evidence" value="ECO:0007669"/>
    <property type="project" value="InterPro"/>
</dbReference>
<keyword evidence="8" id="KW-1133">Transmembrane helix</keyword>
<protein>
    <recommendedName>
        <fullName evidence="10">Type II secretion system protein K</fullName>
    </recommendedName>
</protein>
<dbReference type="InterPro" id="IPR038072">
    <property type="entry name" value="GspK_central_sf"/>
</dbReference>
<dbReference type="RefSeq" id="WP_130550233.1">
    <property type="nucleotide sequence ID" value="NZ_SHMC01000001.1"/>
</dbReference>
<dbReference type="Gene3D" id="1.10.40.60">
    <property type="entry name" value="EpsJ-like"/>
    <property type="match status" value="1"/>
</dbReference>
<keyword evidence="7" id="KW-0653">Protein transport</keyword>
<comment type="subcellular location">
    <subcellularLocation>
        <location evidence="1 10">Cell inner membrane</location>
    </subcellularLocation>
</comment>
<comment type="caution">
    <text evidence="12">The sequence shown here is derived from an EMBL/GenBank/DDBJ whole genome shotgun (WGS) entry which is preliminary data.</text>
</comment>
<evidence type="ECO:0000256" key="7">
    <source>
        <dbReference type="ARBA" id="ARBA00022927"/>
    </source>
</evidence>
<dbReference type="Proteomes" id="UP000292627">
    <property type="component" value="Unassembled WGS sequence"/>
</dbReference>
<evidence type="ECO:0000256" key="9">
    <source>
        <dbReference type="ARBA" id="ARBA00023136"/>
    </source>
</evidence>
<keyword evidence="9 10" id="KW-0472">Membrane</keyword>
<keyword evidence="6" id="KW-0812">Transmembrane</keyword>
<keyword evidence="5 10" id="KW-0997">Cell inner membrane</keyword>